<dbReference type="Gene3D" id="3.30.1330.40">
    <property type="entry name" value="RutC-like"/>
    <property type="match status" value="1"/>
</dbReference>
<organism evidence="1 2">
    <name type="scientific">Actinoplanes subglobosus</name>
    <dbReference type="NCBI Taxonomy" id="1547892"/>
    <lineage>
        <taxon>Bacteria</taxon>
        <taxon>Bacillati</taxon>
        <taxon>Actinomycetota</taxon>
        <taxon>Actinomycetes</taxon>
        <taxon>Micromonosporales</taxon>
        <taxon>Micromonosporaceae</taxon>
        <taxon>Actinoplanes</taxon>
    </lineage>
</organism>
<comment type="caution">
    <text evidence="1">The sequence shown here is derived from an EMBL/GenBank/DDBJ whole genome shotgun (WGS) entry which is preliminary data.</text>
</comment>
<dbReference type="GO" id="GO:0016787">
    <property type="term" value="F:hydrolase activity"/>
    <property type="evidence" value="ECO:0007669"/>
    <property type="project" value="UniProtKB-KW"/>
</dbReference>
<dbReference type="InterPro" id="IPR006175">
    <property type="entry name" value="YjgF/YER057c/UK114"/>
</dbReference>
<dbReference type="SUPFAM" id="SSF55298">
    <property type="entry name" value="YjgF-like"/>
    <property type="match status" value="1"/>
</dbReference>
<dbReference type="InterPro" id="IPR035959">
    <property type="entry name" value="RutC-like_sf"/>
</dbReference>
<proteinExistence type="predicted"/>
<dbReference type="EMBL" id="JBHSBL010000024">
    <property type="protein sequence ID" value="MFC4070177.1"/>
    <property type="molecule type" value="Genomic_DNA"/>
</dbReference>
<keyword evidence="1" id="KW-0378">Hydrolase</keyword>
<dbReference type="Proteomes" id="UP001595867">
    <property type="component" value="Unassembled WGS sequence"/>
</dbReference>
<dbReference type="Pfam" id="PF01042">
    <property type="entry name" value="Ribonuc_L-PSP"/>
    <property type="match status" value="1"/>
</dbReference>
<protein>
    <submittedName>
        <fullName evidence="1">RidA family protein</fullName>
        <ecNumber evidence="1">3.5.-.-</ecNumber>
    </submittedName>
</protein>
<evidence type="ECO:0000313" key="2">
    <source>
        <dbReference type="Proteomes" id="UP001595867"/>
    </source>
</evidence>
<gene>
    <name evidence="1" type="ORF">ACFO0C_35050</name>
</gene>
<sequence>MNVRHINPGGLHRAGAFSQAVVVEHPTKTIWIGGQSDADAVSGFAGRTIGEQTVRTLRTIATVLEAEDATLANVVHWTVAIVEGNRADECLAAFRQVWDPADPPPAVTVHFVAGLGPDQVVQIGAVAVV</sequence>
<dbReference type="EC" id="3.5.-.-" evidence="1"/>
<reference evidence="2" key="1">
    <citation type="journal article" date="2019" name="Int. J. Syst. Evol. Microbiol.">
        <title>The Global Catalogue of Microorganisms (GCM) 10K type strain sequencing project: providing services to taxonomists for standard genome sequencing and annotation.</title>
        <authorList>
            <consortium name="The Broad Institute Genomics Platform"/>
            <consortium name="The Broad Institute Genome Sequencing Center for Infectious Disease"/>
            <person name="Wu L."/>
            <person name="Ma J."/>
        </authorList>
    </citation>
    <scope>NUCLEOTIDE SEQUENCE [LARGE SCALE GENOMIC DNA]</scope>
    <source>
        <strain evidence="2">TBRC 5832</strain>
    </source>
</reference>
<dbReference type="RefSeq" id="WP_378071065.1">
    <property type="nucleotide sequence ID" value="NZ_JBHSBL010000024.1"/>
</dbReference>
<dbReference type="CDD" id="cd00448">
    <property type="entry name" value="YjgF_YER057c_UK114_family"/>
    <property type="match status" value="1"/>
</dbReference>
<keyword evidence="2" id="KW-1185">Reference proteome</keyword>
<evidence type="ECO:0000313" key="1">
    <source>
        <dbReference type="EMBL" id="MFC4070177.1"/>
    </source>
</evidence>
<accession>A0ABV8J0V0</accession>
<name>A0ABV8J0V0_9ACTN</name>